<protein>
    <recommendedName>
        <fullName evidence="2">Helix-turn-helix domain-containing protein</fullName>
    </recommendedName>
</protein>
<dbReference type="Pfam" id="PF12728">
    <property type="entry name" value="HTH_17"/>
    <property type="match status" value="1"/>
</dbReference>
<name>A0A5C1AFZ4_9BACT</name>
<accession>A0A5C1AFZ4</accession>
<feature type="domain" description="Helix-turn-helix" evidence="2">
    <location>
        <begin position="25"/>
        <end position="73"/>
    </location>
</feature>
<dbReference type="Proteomes" id="UP000324974">
    <property type="component" value="Chromosome"/>
</dbReference>
<evidence type="ECO:0000313" key="3">
    <source>
        <dbReference type="EMBL" id="QEL15898.1"/>
    </source>
</evidence>
<sequence>MSTDPRPTTRKIARPPLPPSLVPPLTVKDVAAMLDSSVSHVYHIVRDRLIECQQVGRYKRFRPEWVEAYLAANHVTPVSTDPPKPVQPLGKRLGR</sequence>
<keyword evidence="4" id="KW-1185">Reference proteome</keyword>
<evidence type="ECO:0000256" key="1">
    <source>
        <dbReference type="SAM" id="MobiDB-lite"/>
    </source>
</evidence>
<dbReference type="EMBL" id="CP042425">
    <property type="protein sequence ID" value="QEL15898.1"/>
    <property type="molecule type" value="Genomic_DNA"/>
</dbReference>
<dbReference type="RefSeq" id="WP_149110667.1">
    <property type="nucleotide sequence ID" value="NZ_CP042425.1"/>
</dbReference>
<evidence type="ECO:0000259" key="2">
    <source>
        <dbReference type="Pfam" id="PF12728"/>
    </source>
</evidence>
<evidence type="ECO:0000313" key="4">
    <source>
        <dbReference type="Proteomes" id="UP000324974"/>
    </source>
</evidence>
<organism evidence="3 4">
    <name type="scientific">Limnoglobus roseus</name>
    <dbReference type="NCBI Taxonomy" id="2598579"/>
    <lineage>
        <taxon>Bacteria</taxon>
        <taxon>Pseudomonadati</taxon>
        <taxon>Planctomycetota</taxon>
        <taxon>Planctomycetia</taxon>
        <taxon>Gemmatales</taxon>
        <taxon>Gemmataceae</taxon>
        <taxon>Limnoglobus</taxon>
    </lineage>
</organism>
<dbReference type="KEGG" id="lrs:PX52LOC_02834"/>
<reference evidence="4" key="1">
    <citation type="submission" date="2019-08" db="EMBL/GenBank/DDBJ databases">
        <title>Limnoglobus roseus gen. nov., sp. nov., a novel freshwater planctomycete with a giant genome from the family Gemmataceae.</title>
        <authorList>
            <person name="Kulichevskaya I.S."/>
            <person name="Naumoff D.G."/>
            <person name="Miroshnikov K."/>
            <person name="Ivanova A."/>
            <person name="Philippov D.A."/>
            <person name="Hakobyan A."/>
            <person name="Rijpstra I.C."/>
            <person name="Sinninghe Damste J.S."/>
            <person name="Liesack W."/>
            <person name="Dedysh S.N."/>
        </authorList>
    </citation>
    <scope>NUCLEOTIDE SEQUENCE [LARGE SCALE GENOMIC DNA]</scope>
    <source>
        <strain evidence="4">PX52</strain>
    </source>
</reference>
<gene>
    <name evidence="3" type="ORF">PX52LOC_02834</name>
</gene>
<feature type="region of interest" description="Disordered" evidence="1">
    <location>
        <begin position="76"/>
        <end position="95"/>
    </location>
</feature>
<dbReference type="InterPro" id="IPR041657">
    <property type="entry name" value="HTH_17"/>
</dbReference>
<proteinExistence type="predicted"/>
<dbReference type="OrthoDB" id="3630783at2"/>
<dbReference type="AlphaFoldDB" id="A0A5C1AFZ4"/>